<feature type="coiled-coil region" evidence="1">
    <location>
        <begin position="2"/>
        <end position="174"/>
    </location>
</feature>
<dbReference type="Proteomes" id="UP000824540">
    <property type="component" value="Unassembled WGS sequence"/>
</dbReference>
<dbReference type="AlphaFoldDB" id="A0A8T2MUC5"/>
<feature type="region of interest" description="Disordered" evidence="2">
    <location>
        <begin position="223"/>
        <end position="246"/>
    </location>
</feature>
<evidence type="ECO:0000256" key="2">
    <source>
        <dbReference type="SAM" id="MobiDB-lite"/>
    </source>
</evidence>
<feature type="compositionally biased region" description="Basic and acidic residues" evidence="2">
    <location>
        <begin position="369"/>
        <end position="383"/>
    </location>
</feature>
<reference evidence="3" key="1">
    <citation type="thesis" date="2021" institute="BYU ScholarsArchive" country="Provo, UT, USA">
        <title>Applications of and Algorithms for Genome Assembly and Genomic Analyses with an Emphasis on Marine Teleosts.</title>
        <authorList>
            <person name="Pickett B.D."/>
        </authorList>
    </citation>
    <scope>NUCLEOTIDE SEQUENCE</scope>
    <source>
        <strain evidence="3">HI-2016</strain>
    </source>
</reference>
<sequence>MNEEKEQRLAAMGKMVEDREQQLVAIMKMDDEKEQTLAAMAKMLQDKEQQLATLTKIDEEKEQRLAAMAKMAEEKEAALLQKIAQAEALQLSLTEQNRHLQEKMVSVEKEHSEEKERNLSQIKAMEEKLTELTLETQQKEEQLADMAKRTMIKEQRLAAMAERAEEKAAVLAQKITETVAMQLSLKEENKRREEEFCLLKIEMEEKENTLTALVESYNMAASDNQVTASTSEKAHETEKRKPSRLRKNKVQALEEMLAAVTLQNDQKEGQLAVMHCEMEEKEQQLAAMATLVDENEKQLAELTKEKEQQLEDMAKSVKEKDEQLADLAKDKMAALVQLMDVKAQLAEAKRPASVKHIGTQTVPSASYGNRKEFHSSAKEKREQAQLQGAQEQRPAQEENGAKNTEEKTMEVTVEVGSRPRRKCVFYPQQNNNDASQRQRDFGRNALWGGWGSGAYPRRNREWVQHCDRC</sequence>
<evidence type="ECO:0000313" key="3">
    <source>
        <dbReference type="EMBL" id="KAG9331654.1"/>
    </source>
</evidence>
<evidence type="ECO:0000256" key="1">
    <source>
        <dbReference type="SAM" id="Coils"/>
    </source>
</evidence>
<proteinExistence type="predicted"/>
<accession>A0A8T2MUC5</accession>
<dbReference type="OrthoDB" id="2019451at2759"/>
<comment type="caution">
    <text evidence="3">The sequence shown here is derived from an EMBL/GenBank/DDBJ whole genome shotgun (WGS) entry which is preliminary data.</text>
</comment>
<keyword evidence="4" id="KW-1185">Reference proteome</keyword>
<protein>
    <submittedName>
        <fullName evidence="3">Uncharacterized protein</fullName>
    </submittedName>
</protein>
<name>A0A8T2MUC5_9TELE</name>
<evidence type="ECO:0000313" key="4">
    <source>
        <dbReference type="Proteomes" id="UP000824540"/>
    </source>
</evidence>
<dbReference type="EMBL" id="JAFBMS010000310">
    <property type="protein sequence ID" value="KAG9331654.1"/>
    <property type="molecule type" value="Genomic_DNA"/>
</dbReference>
<organism evidence="3 4">
    <name type="scientific">Albula glossodonta</name>
    <name type="common">roundjaw bonefish</name>
    <dbReference type="NCBI Taxonomy" id="121402"/>
    <lineage>
        <taxon>Eukaryota</taxon>
        <taxon>Metazoa</taxon>
        <taxon>Chordata</taxon>
        <taxon>Craniata</taxon>
        <taxon>Vertebrata</taxon>
        <taxon>Euteleostomi</taxon>
        <taxon>Actinopterygii</taxon>
        <taxon>Neopterygii</taxon>
        <taxon>Teleostei</taxon>
        <taxon>Albuliformes</taxon>
        <taxon>Albulidae</taxon>
        <taxon>Albula</taxon>
    </lineage>
</organism>
<feature type="coiled-coil region" evidence="1">
    <location>
        <begin position="250"/>
        <end position="330"/>
    </location>
</feature>
<keyword evidence="1" id="KW-0175">Coiled coil</keyword>
<feature type="compositionally biased region" description="Basic and acidic residues" evidence="2">
    <location>
        <begin position="394"/>
        <end position="409"/>
    </location>
</feature>
<feature type="region of interest" description="Disordered" evidence="2">
    <location>
        <begin position="359"/>
        <end position="415"/>
    </location>
</feature>
<gene>
    <name evidence="3" type="ORF">JZ751_018475</name>
</gene>